<sequence length="103" mass="11019" precursor="true">MTAAWTARARRSGRPHGRARAGAAPPDGRAQHLRLLRALDDAYRAWGHPAQLDVSVRTLRALSVTLPPPLNVTLSAACEMLREWADGASLEQPPGVPTAGQHA</sequence>
<dbReference type="RefSeq" id="WP_013558274.1">
    <property type="nucleotide sequence ID" value="NC_014958.1"/>
</dbReference>
<dbReference type="AlphaFoldDB" id="E8U3S8"/>
<evidence type="ECO:0000313" key="2">
    <source>
        <dbReference type="EMBL" id="ADV68771.1"/>
    </source>
</evidence>
<evidence type="ECO:0000313" key="3">
    <source>
        <dbReference type="Proteomes" id="UP000008635"/>
    </source>
</evidence>
<reference evidence="3" key="2">
    <citation type="submission" date="2011-01" db="EMBL/GenBank/DDBJ databases">
        <title>The complete genome of Deinococcus maricopensis DSM 21211.</title>
        <authorList>
            <consortium name="US DOE Joint Genome Institute (JGI-PGF)"/>
            <person name="Lucas S."/>
            <person name="Copeland A."/>
            <person name="Lapidus A."/>
            <person name="Goodwin L."/>
            <person name="Pitluck S."/>
            <person name="Kyrpides N."/>
            <person name="Mavromatis K."/>
            <person name="Pagani I."/>
            <person name="Ivanova N."/>
            <person name="Ovchinnikova G."/>
            <person name="Zeytun A."/>
            <person name="Detter J.C."/>
            <person name="Han C."/>
            <person name="Land M."/>
            <person name="Hauser L."/>
            <person name="Markowitz V."/>
            <person name="Cheng J.-F."/>
            <person name="Hugenholtz P."/>
            <person name="Woyke T."/>
            <person name="Wu D."/>
            <person name="Pukall R."/>
            <person name="Gehrich-Schroeter G."/>
            <person name="Brambilla E."/>
            <person name="Klenk H.-P."/>
            <person name="Eisen J.A."/>
        </authorList>
    </citation>
    <scope>NUCLEOTIDE SEQUENCE [LARGE SCALE GENOMIC DNA]</scope>
    <source>
        <strain evidence="3">DSM 21211 / LMG 22137 / NRRL B-23946 / LB-34</strain>
    </source>
</reference>
<keyword evidence="3" id="KW-1185">Reference proteome</keyword>
<protein>
    <submittedName>
        <fullName evidence="2">Putative outer membrane phospholipase A</fullName>
    </submittedName>
</protein>
<dbReference type="EMBL" id="CP002454">
    <property type="protein sequence ID" value="ADV68771.1"/>
    <property type="molecule type" value="Genomic_DNA"/>
</dbReference>
<dbReference type="Proteomes" id="UP000008635">
    <property type="component" value="Chromosome"/>
</dbReference>
<dbReference type="HOGENOM" id="CLU_2259136_0_0_0"/>
<gene>
    <name evidence="2" type="ordered locus">Deima_3142</name>
</gene>
<dbReference type="STRING" id="709986.Deima_3142"/>
<reference evidence="2 3" key="1">
    <citation type="journal article" date="2011" name="Stand. Genomic Sci.">
        <title>Complete genome sequence of Deinococcus maricopensis type strain (LB-34).</title>
        <authorList>
            <person name="Pukall R."/>
            <person name="Zeytun A."/>
            <person name="Lucas S."/>
            <person name="Lapidus A."/>
            <person name="Hammon N."/>
            <person name="Deshpande S."/>
            <person name="Nolan M."/>
            <person name="Cheng J.F."/>
            <person name="Pitluck S."/>
            <person name="Liolios K."/>
            <person name="Pagani I."/>
            <person name="Mikhailova N."/>
            <person name="Ivanova N."/>
            <person name="Mavromatis K."/>
            <person name="Pati A."/>
            <person name="Tapia R."/>
            <person name="Han C."/>
            <person name="Goodwin L."/>
            <person name="Chen A."/>
            <person name="Palaniappan K."/>
            <person name="Land M."/>
            <person name="Hauser L."/>
            <person name="Chang Y.J."/>
            <person name="Jeffries C.D."/>
            <person name="Brambilla E.M."/>
            <person name="Rohde M."/>
            <person name="Goker M."/>
            <person name="Detter J.C."/>
            <person name="Woyke T."/>
            <person name="Bristow J."/>
            <person name="Eisen J.A."/>
            <person name="Markowitz V."/>
            <person name="Hugenholtz P."/>
            <person name="Kyrpides N.C."/>
            <person name="Klenk H.P."/>
        </authorList>
    </citation>
    <scope>NUCLEOTIDE SEQUENCE [LARGE SCALE GENOMIC DNA]</scope>
    <source>
        <strain evidence="3">DSM 21211 / LMG 22137 / NRRL B-23946 / LB-34</strain>
    </source>
</reference>
<proteinExistence type="predicted"/>
<organism evidence="2 3">
    <name type="scientific">Deinococcus maricopensis (strain DSM 21211 / LMG 22137 / NRRL B-23946 / LB-34)</name>
    <dbReference type="NCBI Taxonomy" id="709986"/>
    <lineage>
        <taxon>Bacteria</taxon>
        <taxon>Thermotogati</taxon>
        <taxon>Deinococcota</taxon>
        <taxon>Deinococci</taxon>
        <taxon>Deinococcales</taxon>
        <taxon>Deinococcaceae</taxon>
        <taxon>Deinococcus</taxon>
    </lineage>
</organism>
<evidence type="ECO:0000256" key="1">
    <source>
        <dbReference type="SAM" id="MobiDB-lite"/>
    </source>
</evidence>
<accession>E8U3S8</accession>
<feature type="compositionally biased region" description="Basic residues" evidence="1">
    <location>
        <begin position="8"/>
        <end position="19"/>
    </location>
</feature>
<feature type="region of interest" description="Disordered" evidence="1">
    <location>
        <begin position="1"/>
        <end position="29"/>
    </location>
</feature>
<dbReference type="KEGG" id="dmr:Deima_3142"/>
<name>E8U3S8_DEIML</name>